<protein>
    <submittedName>
        <fullName evidence="5">Tetratricopeptide TPR_2 repeat protein</fullName>
    </submittedName>
</protein>
<evidence type="ECO:0000256" key="2">
    <source>
        <dbReference type="ARBA" id="ARBA00022803"/>
    </source>
</evidence>
<dbReference type="InterPro" id="IPR052346">
    <property type="entry name" value="O-mannosyl-transferase_TMTC"/>
</dbReference>
<feature type="transmembrane region" description="Helical" evidence="4">
    <location>
        <begin position="258"/>
        <end position="281"/>
    </location>
</feature>
<name>B1ZSN0_OPITP</name>
<dbReference type="SUPFAM" id="SSF48452">
    <property type="entry name" value="TPR-like"/>
    <property type="match status" value="2"/>
</dbReference>
<dbReference type="HOGENOM" id="CLU_011615_5_0_0"/>
<dbReference type="PANTHER" id="PTHR44227">
    <property type="match status" value="1"/>
</dbReference>
<keyword evidence="4" id="KW-0812">Transmembrane</keyword>
<dbReference type="Pfam" id="PF13432">
    <property type="entry name" value="TPR_16"/>
    <property type="match status" value="2"/>
</dbReference>
<feature type="repeat" description="TPR" evidence="3">
    <location>
        <begin position="699"/>
        <end position="732"/>
    </location>
</feature>
<keyword evidence="1" id="KW-0677">Repeat</keyword>
<dbReference type="KEGG" id="ote:Oter_0599"/>
<keyword evidence="4" id="KW-1133">Transmembrane helix</keyword>
<evidence type="ECO:0000256" key="1">
    <source>
        <dbReference type="ARBA" id="ARBA00022737"/>
    </source>
</evidence>
<dbReference type="SMART" id="SM00028">
    <property type="entry name" value="TPR"/>
    <property type="match status" value="9"/>
</dbReference>
<dbReference type="PANTHER" id="PTHR44227:SF3">
    <property type="entry name" value="PROTEIN O-MANNOSYL-TRANSFERASE TMTC4"/>
    <property type="match status" value="1"/>
</dbReference>
<gene>
    <name evidence="5" type="ordered locus">Oter_0599</name>
</gene>
<feature type="transmembrane region" description="Helical" evidence="4">
    <location>
        <begin position="16"/>
        <end position="37"/>
    </location>
</feature>
<keyword evidence="6" id="KW-1185">Reference proteome</keyword>
<evidence type="ECO:0000313" key="5">
    <source>
        <dbReference type="EMBL" id="ACB73889.1"/>
    </source>
</evidence>
<evidence type="ECO:0000256" key="3">
    <source>
        <dbReference type="PROSITE-ProRule" id="PRU00339"/>
    </source>
</evidence>
<proteinExistence type="predicted"/>
<feature type="transmembrane region" description="Helical" evidence="4">
    <location>
        <begin position="94"/>
        <end position="113"/>
    </location>
</feature>
<organism evidence="5 6">
    <name type="scientific">Opitutus terrae (strain DSM 11246 / JCM 15787 / PB90-1)</name>
    <dbReference type="NCBI Taxonomy" id="452637"/>
    <lineage>
        <taxon>Bacteria</taxon>
        <taxon>Pseudomonadati</taxon>
        <taxon>Verrucomicrobiota</taxon>
        <taxon>Opitutia</taxon>
        <taxon>Opitutales</taxon>
        <taxon>Opitutaceae</taxon>
        <taxon>Opitutus</taxon>
    </lineage>
</organism>
<dbReference type="Gene3D" id="1.25.40.10">
    <property type="entry name" value="Tetratricopeptide repeat domain"/>
    <property type="match status" value="4"/>
</dbReference>
<evidence type="ECO:0000313" key="6">
    <source>
        <dbReference type="Proteomes" id="UP000007013"/>
    </source>
</evidence>
<feature type="transmembrane region" description="Helical" evidence="4">
    <location>
        <begin position="351"/>
        <end position="369"/>
    </location>
</feature>
<dbReference type="Proteomes" id="UP000007013">
    <property type="component" value="Chromosome"/>
</dbReference>
<feature type="transmembrane region" description="Helical" evidence="4">
    <location>
        <begin position="125"/>
        <end position="145"/>
    </location>
</feature>
<dbReference type="STRING" id="452637.Oter_0599"/>
<dbReference type="InterPro" id="IPR011990">
    <property type="entry name" value="TPR-like_helical_dom_sf"/>
</dbReference>
<feature type="transmembrane region" description="Helical" evidence="4">
    <location>
        <begin position="179"/>
        <end position="206"/>
    </location>
</feature>
<dbReference type="OrthoDB" id="107874at2"/>
<dbReference type="AlphaFoldDB" id="B1ZSN0"/>
<dbReference type="RefSeq" id="WP_012373427.1">
    <property type="nucleotide sequence ID" value="NC_010571.1"/>
</dbReference>
<feature type="repeat" description="TPR" evidence="3">
    <location>
        <begin position="595"/>
        <end position="628"/>
    </location>
</feature>
<accession>B1ZSN0</accession>
<evidence type="ECO:0000256" key="4">
    <source>
        <dbReference type="SAM" id="Phobius"/>
    </source>
</evidence>
<keyword evidence="2 3" id="KW-0802">TPR repeat</keyword>
<keyword evidence="4" id="KW-0472">Membrane</keyword>
<feature type="transmembrane region" description="Helical" evidence="4">
    <location>
        <begin position="218"/>
        <end position="237"/>
    </location>
</feature>
<dbReference type="InterPro" id="IPR019734">
    <property type="entry name" value="TPR_rpt"/>
</dbReference>
<dbReference type="Pfam" id="PF14559">
    <property type="entry name" value="TPR_19"/>
    <property type="match status" value="1"/>
</dbReference>
<dbReference type="eggNOG" id="COG0457">
    <property type="taxonomic scope" value="Bacteria"/>
</dbReference>
<feature type="transmembrane region" description="Helical" evidence="4">
    <location>
        <begin position="322"/>
        <end position="345"/>
    </location>
</feature>
<reference evidence="5 6" key="1">
    <citation type="journal article" date="2011" name="J. Bacteriol.">
        <title>Genome sequence of the verrucomicrobium Opitutus terrae PB90-1, an abundant inhabitant of rice paddy soil ecosystems.</title>
        <authorList>
            <person name="van Passel M.W."/>
            <person name="Kant R."/>
            <person name="Palva A."/>
            <person name="Copeland A."/>
            <person name="Lucas S."/>
            <person name="Lapidus A."/>
            <person name="Glavina del Rio T."/>
            <person name="Pitluck S."/>
            <person name="Goltsman E."/>
            <person name="Clum A."/>
            <person name="Sun H."/>
            <person name="Schmutz J."/>
            <person name="Larimer F.W."/>
            <person name="Land M.L."/>
            <person name="Hauser L."/>
            <person name="Kyrpides N."/>
            <person name="Mikhailova N."/>
            <person name="Richardson P.P."/>
            <person name="Janssen P.H."/>
            <person name="de Vos W.M."/>
            <person name="Smidt H."/>
        </authorList>
    </citation>
    <scope>NUCLEOTIDE SEQUENCE [LARGE SCALE GENOMIC DNA]</scope>
    <source>
        <strain evidence="6">DSM 11246 / JCM 15787 / PB90-1</strain>
    </source>
</reference>
<dbReference type="EMBL" id="CP001032">
    <property type="protein sequence ID" value="ACB73889.1"/>
    <property type="molecule type" value="Genomic_DNA"/>
</dbReference>
<dbReference type="PROSITE" id="PS50005">
    <property type="entry name" value="TPR"/>
    <property type="match status" value="2"/>
</dbReference>
<sequence length="748" mass="82004">MNDSASSITAVRLRSVGGLLAASGGLIVLALLAYAPALRGAMLWDDPAHVTRLGLQGWHGLWRIWFEIGATQEYYPVLHTAFWIEHALWGESMLGYHLLNVLLHVGNAVLLALCLRRLGSDSAAAWLAAALFVVHPVCVESVAWITEQKNTLSTLFYLLSALGYLEFQQRRSGPAYAWAFGCFLLALGAKTMTVTLPAALLVLSWWQHGRLAWRRDVLPLLPWFAMALAAGLLTRSVEGEWVGANLVVPDLSLLERTLLAARVLWFSLGQLLWPAGLTFFYPLWDVAAESRGWSLHLLAAVAVTAALWLWRRRSRGPLAWWLLYAGTLFPVLGFLKVFSFSFSYVADHFQYLAIPIAMAGVATAGVAVMRRVAARPRALAPALAVGVVLTLGLRARNQSRLYQDNETLFRANIAHNPQSWMGHHILADTVARTPGRRVEAIALFRRALELKPDNPDSLAALAALLVRAPGHRDEAIALFRRAVQLRPTFAEAHNGLANELAATPDGLAEAVEHYGTALRLRPKFALARANLAQALARIPGRAAEALACFDEVLRAMPDYAPAHFHRGNLLATVPGRMAEAIPDYEAVLRQLPDDPEAHLALGRVLTQLGRPADALPHLEAALRGQPNSAMVHAQLANALALLPGRLNEAIVHDEAALQIDPRLPWVRFNFALHLLEIAGRIEEALAQVQQALRLQPNYLEAENLRGIIHARLGDAAAARAAWTRALELDPTFAPARQNLQLLSGKTTR</sequence>
<feature type="transmembrane region" description="Helical" evidence="4">
    <location>
        <begin position="293"/>
        <end position="310"/>
    </location>
</feature>